<sequence>ENRTLYTSRNSERTTLGIGALAVVRLLLAAILALTTTLAHVLSSRHVFSARKRATTLAYQGRPVR</sequence>
<dbReference type="AlphaFoldDB" id="A0AAW5TLY7"/>
<comment type="caution">
    <text evidence="2">The sequence shown here is derived from an EMBL/GenBank/DDBJ whole genome shotgun (WGS) entry which is preliminary data.</text>
</comment>
<dbReference type="EMBL" id="JAPAIK010000382">
    <property type="protein sequence ID" value="MCW1073623.1"/>
    <property type="molecule type" value="Genomic_DNA"/>
</dbReference>
<dbReference type="Proteomes" id="UP001208853">
    <property type="component" value="Unassembled WGS sequence"/>
</dbReference>
<evidence type="ECO:0000256" key="1">
    <source>
        <dbReference type="SAM" id="Phobius"/>
    </source>
</evidence>
<protein>
    <submittedName>
        <fullName evidence="2">Uncharacterized protein</fullName>
    </submittedName>
</protein>
<reference evidence="2" key="1">
    <citation type="submission" date="2022-10" db="EMBL/GenBank/DDBJ databases">
        <title>Comparative genomic study of S. anginosus.</title>
        <authorList>
            <person name="Prasad A."/>
            <person name="Ene A."/>
            <person name="Jablonska S."/>
            <person name="Du J."/>
            <person name="Wolfe A.J."/>
            <person name="Putonti C."/>
        </authorList>
    </citation>
    <scope>NUCLEOTIDE SEQUENCE</scope>
    <source>
        <strain evidence="2">UMB6888</strain>
    </source>
</reference>
<keyword evidence="1" id="KW-0812">Transmembrane</keyword>
<evidence type="ECO:0000313" key="3">
    <source>
        <dbReference type="Proteomes" id="UP001208853"/>
    </source>
</evidence>
<keyword evidence="1" id="KW-1133">Transmembrane helix</keyword>
<keyword evidence="1" id="KW-0472">Membrane</keyword>
<evidence type="ECO:0000313" key="2">
    <source>
        <dbReference type="EMBL" id="MCW1073623.1"/>
    </source>
</evidence>
<organism evidence="2 3">
    <name type="scientific">Streptococcus anginosus</name>
    <dbReference type="NCBI Taxonomy" id="1328"/>
    <lineage>
        <taxon>Bacteria</taxon>
        <taxon>Bacillati</taxon>
        <taxon>Bacillota</taxon>
        <taxon>Bacilli</taxon>
        <taxon>Lactobacillales</taxon>
        <taxon>Streptococcaceae</taxon>
        <taxon>Streptococcus</taxon>
        <taxon>Streptococcus anginosus group</taxon>
    </lineage>
</organism>
<feature type="transmembrane region" description="Helical" evidence="1">
    <location>
        <begin position="20"/>
        <end position="43"/>
    </location>
</feature>
<accession>A0AAW5TLY7</accession>
<name>A0AAW5TLY7_STRAP</name>
<feature type="non-terminal residue" evidence="2">
    <location>
        <position position="1"/>
    </location>
</feature>
<proteinExistence type="predicted"/>
<gene>
    <name evidence="2" type="ORF">OJ930_11645</name>
</gene>